<comment type="caution">
    <text evidence="3">The sequence shown here is derived from an EMBL/GenBank/DDBJ whole genome shotgun (WGS) entry which is preliminary data.</text>
</comment>
<dbReference type="AlphaFoldDB" id="A0A5R9GGA0"/>
<evidence type="ECO:0000313" key="3">
    <source>
        <dbReference type="EMBL" id="TLS54229.1"/>
    </source>
</evidence>
<proteinExistence type="predicted"/>
<protein>
    <submittedName>
        <fullName evidence="3">Thioredoxin family protein</fullName>
    </submittedName>
</protein>
<dbReference type="Proteomes" id="UP000309676">
    <property type="component" value="Unassembled WGS sequence"/>
</dbReference>
<dbReference type="SUPFAM" id="SSF52833">
    <property type="entry name" value="Thioredoxin-like"/>
    <property type="match status" value="1"/>
</dbReference>
<dbReference type="PROSITE" id="PS00194">
    <property type="entry name" value="THIOREDOXIN_1"/>
    <property type="match status" value="1"/>
</dbReference>
<reference evidence="3 4" key="1">
    <citation type="submission" date="2019-05" db="EMBL/GenBank/DDBJ databases">
        <authorList>
            <person name="Narsing Rao M.P."/>
            <person name="Li W.J."/>
        </authorList>
    </citation>
    <scope>NUCLEOTIDE SEQUENCE [LARGE SCALE GENOMIC DNA]</scope>
    <source>
        <strain evidence="3 4">SYSU_K30003</strain>
    </source>
</reference>
<feature type="domain" description="Thioredoxin" evidence="2">
    <location>
        <begin position="79"/>
        <end position="160"/>
    </location>
</feature>
<accession>A0A5R9GGA0</accession>
<dbReference type="Gene3D" id="3.40.30.10">
    <property type="entry name" value="Glutaredoxin"/>
    <property type="match status" value="1"/>
</dbReference>
<sequence length="182" mass="20234">MSKKASASRGGGPKQKNVSRKLILYFTVFAVLIVALVVVNQQANKASSDNVYGIPTSQLSPQTVDLLDDPNYQNIILPDELDRKIADKESFFLYYFSSTCPYCMQTTPLLNPIIEDAGVNVPQFNLDVYNDGFGKYNIVYTPTLIYYENGVEKERIEGGFGAENNEAKFADFFARNKGAAQS</sequence>
<evidence type="ECO:0000256" key="1">
    <source>
        <dbReference type="SAM" id="Phobius"/>
    </source>
</evidence>
<dbReference type="InterPro" id="IPR017937">
    <property type="entry name" value="Thioredoxin_CS"/>
</dbReference>
<gene>
    <name evidence="3" type="ORF">FE782_02465</name>
</gene>
<dbReference type="InterPro" id="IPR013766">
    <property type="entry name" value="Thioredoxin_domain"/>
</dbReference>
<dbReference type="EMBL" id="VCIW01000001">
    <property type="protein sequence ID" value="TLS54229.1"/>
    <property type="molecule type" value="Genomic_DNA"/>
</dbReference>
<keyword evidence="1" id="KW-0812">Transmembrane</keyword>
<keyword evidence="1" id="KW-0472">Membrane</keyword>
<evidence type="ECO:0000313" key="4">
    <source>
        <dbReference type="Proteomes" id="UP000309676"/>
    </source>
</evidence>
<dbReference type="OrthoDB" id="32134at2"/>
<organism evidence="3 4">
    <name type="scientific">Paenibacillus antri</name>
    <dbReference type="NCBI Taxonomy" id="2582848"/>
    <lineage>
        <taxon>Bacteria</taxon>
        <taxon>Bacillati</taxon>
        <taxon>Bacillota</taxon>
        <taxon>Bacilli</taxon>
        <taxon>Bacillales</taxon>
        <taxon>Paenibacillaceae</taxon>
        <taxon>Paenibacillus</taxon>
    </lineage>
</organism>
<dbReference type="CDD" id="cd02947">
    <property type="entry name" value="TRX_family"/>
    <property type="match status" value="1"/>
</dbReference>
<name>A0A5R9GGA0_9BACL</name>
<dbReference type="InterPro" id="IPR036249">
    <property type="entry name" value="Thioredoxin-like_sf"/>
</dbReference>
<keyword evidence="1" id="KW-1133">Transmembrane helix</keyword>
<feature type="transmembrane region" description="Helical" evidence="1">
    <location>
        <begin position="21"/>
        <end position="39"/>
    </location>
</feature>
<dbReference type="RefSeq" id="WP_138192139.1">
    <property type="nucleotide sequence ID" value="NZ_VCIW01000001.1"/>
</dbReference>
<dbReference type="Pfam" id="PF00085">
    <property type="entry name" value="Thioredoxin"/>
    <property type="match status" value="1"/>
</dbReference>
<evidence type="ECO:0000259" key="2">
    <source>
        <dbReference type="Pfam" id="PF00085"/>
    </source>
</evidence>
<keyword evidence="4" id="KW-1185">Reference proteome</keyword>